<organism evidence="4 5">
    <name type="scientific">Thelephora terrestris</name>
    <dbReference type="NCBI Taxonomy" id="56493"/>
    <lineage>
        <taxon>Eukaryota</taxon>
        <taxon>Fungi</taxon>
        <taxon>Dikarya</taxon>
        <taxon>Basidiomycota</taxon>
        <taxon>Agaricomycotina</taxon>
        <taxon>Agaricomycetes</taxon>
        <taxon>Thelephorales</taxon>
        <taxon>Thelephoraceae</taxon>
        <taxon>Thelephora</taxon>
    </lineage>
</organism>
<dbReference type="PANTHER" id="PTHR21250">
    <property type="entry name" value="PRE-RRNA-PROCESSING PROTEIN TSR2 HOMOLOG"/>
    <property type="match status" value="1"/>
</dbReference>
<feature type="compositionally biased region" description="Acidic residues" evidence="3">
    <location>
        <begin position="128"/>
        <end position="147"/>
    </location>
</feature>
<name>A0A9P6H1X0_9AGAM</name>
<reference evidence="4" key="2">
    <citation type="submission" date="2020-11" db="EMBL/GenBank/DDBJ databases">
        <authorList>
            <consortium name="DOE Joint Genome Institute"/>
            <person name="Kuo A."/>
            <person name="Miyauchi S."/>
            <person name="Kiss E."/>
            <person name="Drula E."/>
            <person name="Kohler A."/>
            <person name="Sanchez-Garcia M."/>
            <person name="Andreopoulos B."/>
            <person name="Barry K.W."/>
            <person name="Bonito G."/>
            <person name="Buee M."/>
            <person name="Carver A."/>
            <person name="Chen C."/>
            <person name="Cichocki N."/>
            <person name="Clum A."/>
            <person name="Culley D."/>
            <person name="Crous P.W."/>
            <person name="Fauchery L."/>
            <person name="Girlanda M."/>
            <person name="Hayes R."/>
            <person name="Keri Z."/>
            <person name="Labutti K."/>
            <person name="Lipzen A."/>
            <person name="Lombard V."/>
            <person name="Magnuson J."/>
            <person name="Maillard F."/>
            <person name="Morin E."/>
            <person name="Murat C."/>
            <person name="Nolan M."/>
            <person name="Ohm R."/>
            <person name="Pangilinan J."/>
            <person name="Pereira M."/>
            <person name="Perotto S."/>
            <person name="Peter M."/>
            <person name="Riley R."/>
            <person name="Sitrit Y."/>
            <person name="Stielow B."/>
            <person name="Szollosi G."/>
            <person name="Zifcakova L."/>
            <person name="Stursova M."/>
            <person name="Spatafora J.W."/>
            <person name="Tedersoo L."/>
            <person name="Vaario L.-M."/>
            <person name="Yamada A."/>
            <person name="Yan M."/>
            <person name="Wang P."/>
            <person name="Xu J."/>
            <person name="Bruns T."/>
            <person name="Baldrian P."/>
            <person name="Vilgalys R."/>
            <person name="Henrissat B."/>
            <person name="Grigoriev I.V."/>
            <person name="Hibbett D."/>
            <person name="Nagy L.G."/>
            <person name="Martin F.M."/>
        </authorList>
    </citation>
    <scope>NUCLEOTIDE SEQUENCE</scope>
    <source>
        <strain evidence="4">UH-Tt-Lm1</strain>
    </source>
</reference>
<dbReference type="OrthoDB" id="263560at2759"/>
<proteinExistence type="inferred from homology"/>
<dbReference type="EMBL" id="WIUZ02000029">
    <property type="protein sequence ID" value="KAF9777696.1"/>
    <property type="molecule type" value="Genomic_DNA"/>
</dbReference>
<dbReference type="InterPro" id="IPR019398">
    <property type="entry name" value="Pre-rRNA_process_TSR2"/>
</dbReference>
<sequence>SHSLSFAKGVIARLALWPALRIAIQNSWGGPDSSKKQTWMASVIVDAFEEQPTPPDAEYIEELLLQIMDDEFETVIEDGSTESVARDITTLWKDVQLGDLAGLHRLEQQADANANRPVVSQLGHSEAMDTDSDEEEGDWESDEENDPSSDPAPDLQIPEVDGDGFTTVKGRHSKHR</sequence>
<evidence type="ECO:0000256" key="1">
    <source>
        <dbReference type="ARBA" id="ARBA00006524"/>
    </source>
</evidence>
<reference evidence="4" key="1">
    <citation type="journal article" date="2020" name="Nat. Commun.">
        <title>Large-scale genome sequencing of mycorrhizal fungi provides insights into the early evolution of symbiotic traits.</title>
        <authorList>
            <person name="Miyauchi S."/>
            <person name="Kiss E."/>
            <person name="Kuo A."/>
            <person name="Drula E."/>
            <person name="Kohler A."/>
            <person name="Sanchez-Garcia M."/>
            <person name="Morin E."/>
            <person name="Andreopoulos B."/>
            <person name="Barry K.W."/>
            <person name="Bonito G."/>
            <person name="Buee M."/>
            <person name="Carver A."/>
            <person name="Chen C."/>
            <person name="Cichocki N."/>
            <person name="Clum A."/>
            <person name="Culley D."/>
            <person name="Crous P.W."/>
            <person name="Fauchery L."/>
            <person name="Girlanda M."/>
            <person name="Hayes R.D."/>
            <person name="Keri Z."/>
            <person name="LaButti K."/>
            <person name="Lipzen A."/>
            <person name="Lombard V."/>
            <person name="Magnuson J."/>
            <person name="Maillard F."/>
            <person name="Murat C."/>
            <person name="Nolan M."/>
            <person name="Ohm R.A."/>
            <person name="Pangilinan J."/>
            <person name="Pereira M.F."/>
            <person name="Perotto S."/>
            <person name="Peter M."/>
            <person name="Pfister S."/>
            <person name="Riley R."/>
            <person name="Sitrit Y."/>
            <person name="Stielow J.B."/>
            <person name="Szollosi G."/>
            <person name="Zifcakova L."/>
            <person name="Stursova M."/>
            <person name="Spatafora J.W."/>
            <person name="Tedersoo L."/>
            <person name="Vaario L.M."/>
            <person name="Yamada A."/>
            <person name="Yan M."/>
            <person name="Wang P."/>
            <person name="Xu J."/>
            <person name="Bruns T."/>
            <person name="Baldrian P."/>
            <person name="Vilgalys R."/>
            <person name="Dunand C."/>
            <person name="Henrissat B."/>
            <person name="Grigoriev I.V."/>
            <person name="Hibbett D."/>
            <person name="Nagy L.G."/>
            <person name="Martin F.M."/>
        </authorList>
    </citation>
    <scope>NUCLEOTIDE SEQUENCE</scope>
    <source>
        <strain evidence="4">UH-Tt-Lm1</strain>
    </source>
</reference>
<comment type="caution">
    <text evidence="4">The sequence shown here is derived from an EMBL/GenBank/DDBJ whole genome shotgun (WGS) entry which is preliminary data.</text>
</comment>
<protein>
    <submittedName>
        <fullName evidence="4">Pre-rRNA-processing protein TSR2-domain-containing protein</fullName>
    </submittedName>
</protein>
<evidence type="ECO:0000313" key="4">
    <source>
        <dbReference type="EMBL" id="KAF9777696.1"/>
    </source>
</evidence>
<evidence type="ECO:0000256" key="2">
    <source>
        <dbReference type="ARBA" id="ARBA00022552"/>
    </source>
</evidence>
<keyword evidence="2" id="KW-0698">rRNA processing</keyword>
<keyword evidence="5" id="KW-1185">Reference proteome</keyword>
<evidence type="ECO:0000256" key="3">
    <source>
        <dbReference type="SAM" id="MobiDB-lite"/>
    </source>
</evidence>
<dbReference type="Pfam" id="PF10273">
    <property type="entry name" value="WGG"/>
    <property type="match status" value="1"/>
</dbReference>
<accession>A0A9P6H1X0</accession>
<feature type="non-terminal residue" evidence="4">
    <location>
        <position position="1"/>
    </location>
</feature>
<dbReference type="Proteomes" id="UP000736335">
    <property type="component" value="Unassembled WGS sequence"/>
</dbReference>
<dbReference type="GO" id="GO:0006364">
    <property type="term" value="P:rRNA processing"/>
    <property type="evidence" value="ECO:0007669"/>
    <property type="project" value="UniProtKB-KW"/>
</dbReference>
<feature type="region of interest" description="Disordered" evidence="3">
    <location>
        <begin position="121"/>
        <end position="176"/>
    </location>
</feature>
<gene>
    <name evidence="4" type="ORF">BJ322DRAFT_1015506</name>
</gene>
<evidence type="ECO:0000313" key="5">
    <source>
        <dbReference type="Proteomes" id="UP000736335"/>
    </source>
</evidence>
<comment type="similarity">
    <text evidence="1">Belongs to the TSR2 family.</text>
</comment>
<dbReference type="AlphaFoldDB" id="A0A9P6H1X0"/>